<dbReference type="Proteomes" id="UP000028840">
    <property type="component" value="Unassembled WGS sequence"/>
</dbReference>
<dbReference type="EMBL" id="AEYJ02001065">
    <property type="protein sequence ID" value="KFH05020.1"/>
    <property type="molecule type" value="Genomic_DNA"/>
</dbReference>
<dbReference type="VEuPathDB" id="ToxoDB:TGVAND_219840"/>
<comment type="caution">
    <text evidence="2">The sequence shown here is derived from an EMBL/GenBank/DDBJ whole genome shotgun (WGS) entry which is preliminary data.</text>
</comment>
<organism evidence="2 3">
    <name type="scientific">Toxoplasma gondii VAND</name>
    <dbReference type="NCBI Taxonomy" id="933077"/>
    <lineage>
        <taxon>Eukaryota</taxon>
        <taxon>Sar</taxon>
        <taxon>Alveolata</taxon>
        <taxon>Apicomplexa</taxon>
        <taxon>Conoidasida</taxon>
        <taxon>Coccidia</taxon>
        <taxon>Eucoccidiorida</taxon>
        <taxon>Eimeriorina</taxon>
        <taxon>Sarcocystidae</taxon>
        <taxon>Toxoplasma</taxon>
    </lineage>
</organism>
<feature type="compositionally biased region" description="Basic and acidic residues" evidence="1">
    <location>
        <begin position="206"/>
        <end position="218"/>
    </location>
</feature>
<dbReference type="AlphaFoldDB" id="A0A086PXD8"/>
<sequence length="295" mass="32897">MQRQELAGDEGRDRVGTEDGCGAAHPAETADDGGRGQEGDARACKQREAKEARVDAQRSEVALSLESVGRRRGERTTAESAQRGSPSSDKSRSREGESDEDAETGQYAGRDRSPLDGDGRQEREGKTNDTEDDDQLDEREDRGERNWGRKSEAFEPRERGESEKTVADEALQKERGTCDKEGARDKAEQRPTERRQKKRRKNHRQASREGEEETERKGRAPCPSPLVSSRGASPMVLKTNAAPFPATTVASSPGDSFPCTRKVSVHPKRTREKRFRVSPFSFFVSLERHKAAQQR</sequence>
<name>A0A086PXD8_TOXGO</name>
<feature type="compositionally biased region" description="Basic and acidic residues" evidence="1">
    <location>
        <begin position="68"/>
        <end position="77"/>
    </location>
</feature>
<reference evidence="2 3" key="2">
    <citation type="journal article" date="2015" name="Eukaryot. Cell">
        <title>Genetic mapping reveals that sinefungin resistance in Toxoplasma gondii is controlled by a putative amino acid transporter locus that can be used as a negative selectable marker.</title>
        <authorList>
            <person name="Behnke M.S."/>
            <person name="Khan A."/>
            <person name="Sibley L.D."/>
        </authorList>
    </citation>
    <scope>NUCLEOTIDE SEQUENCE [LARGE SCALE GENOMIC DNA]</scope>
    <source>
        <strain evidence="2 3">VAND</strain>
    </source>
</reference>
<feature type="compositionally biased region" description="Polar residues" evidence="1">
    <location>
        <begin position="78"/>
        <end position="88"/>
    </location>
</feature>
<evidence type="ECO:0000313" key="2">
    <source>
        <dbReference type="EMBL" id="KFH05020.1"/>
    </source>
</evidence>
<proteinExistence type="predicted"/>
<evidence type="ECO:0000256" key="1">
    <source>
        <dbReference type="SAM" id="MobiDB-lite"/>
    </source>
</evidence>
<feature type="compositionally biased region" description="Basic residues" evidence="1">
    <location>
        <begin position="195"/>
        <end position="205"/>
    </location>
</feature>
<reference evidence="2 3" key="1">
    <citation type="submission" date="2014-08" db="EMBL/GenBank/DDBJ databases">
        <authorList>
            <person name="Sibley D."/>
            <person name="Venepally P."/>
            <person name="Karamycheva S."/>
            <person name="Hadjithomas M."/>
            <person name="Khan A."/>
            <person name="Brunk B."/>
            <person name="Roos D."/>
            <person name="Caler E."/>
            <person name="Lorenzi H."/>
        </authorList>
    </citation>
    <scope>NUCLEOTIDE SEQUENCE [LARGE SCALE GENOMIC DNA]</scope>
    <source>
        <strain evidence="2 3">VAND</strain>
    </source>
</reference>
<feature type="compositionally biased region" description="Basic and acidic residues" evidence="1">
    <location>
        <begin position="32"/>
        <end position="58"/>
    </location>
</feature>
<feature type="compositionally biased region" description="Basic and acidic residues" evidence="1">
    <location>
        <begin position="109"/>
        <end position="129"/>
    </location>
</feature>
<feature type="region of interest" description="Disordered" evidence="1">
    <location>
        <begin position="1"/>
        <end position="233"/>
    </location>
</feature>
<feature type="compositionally biased region" description="Basic and acidic residues" evidence="1">
    <location>
        <begin position="139"/>
        <end position="194"/>
    </location>
</feature>
<gene>
    <name evidence="2" type="ORF">TGVAND_219840</name>
</gene>
<protein>
    <submittedName>
        <fullName evidence="2">Uncharacterized protein</fullName>
    </submittedName>
</protein>
<evidence type="ECO:0000313" key="3">
    <source>
        <dbReference type="Proteomes" id="UP000028840"/>
    </source>
</evidence>
<accession>A0A086PXD8</accession>